<evidence type="ECO:0000256" key="1">
    <source>
        <dbReference type="SAM" id="MobiDB-lite"/>
    </source>
</evidence>
<dbReference type="AlphaFoldDB" id="A0A934T1U9"/>
<name>A0A934T1U9_9BURK</name>
<dbReference type="SUPFAM" id="SSF46689">
    <property type="entry name" value="Homeodomain-like"/>
    <property type="match status" value="1"/>
</dbReference>
<dbReference type="Pfam" id="PF13340">
    <property type="entry name" value="DUF4096"/>
    <property type="match status" value="1"/>
</dbReference>
<dbReference type="NCBIfam" id="NF033580">
    <property type="entry name" value="transpos_IS5_3"/>
    <property type="match status" value="1"/>
</dbReference>
<dbReference type="PANTHER" id="PTHR30007:SF0">
    <property type="entry name" value="TRANSPOSASE"/>
    <property type="match status" value="1"/>
</dbReference>
<keyword evidence="5" id="KW-1185">Reference proteome</keyword>
<dbReference type="Proteomes" id="UP000622890">
    <property type="component" value="Unassembled WGS sequence"/>
</dbReference>
<dbReference type="InterPro" id="IPR009057">
    <property type="entry name" value="Homeodomain-like_sf"/>
</dbReference>
<dbReference type="Pfam" id="PF13565">
    <property type="entry name" value="HTH_32"/>
    <property type="match status" value="1"/>
</dbReference>
<evidence type="ECO:0000259" key="2">
    <source>
        <dbReference type="Pfam" id="PF01609"/>
    </source>
</evidence>
<evidence type="ECO:0000313" key="5">
    <source>
        <dbReference type="Proteomes" id="UP000622890"/>
    </source>
</evidence>
<dbReference type="InterPro" id="IPR025161">
    <property type="entry name" value="IS402-like_dom"/>
</dbReference>
<reference evidence="4" key="1">
    <citation type="submission" date="2021-01" db="EMBL/GenBank/DDBJ databases">
        <title>Genome sequence of strain Noviherbaspirillum sp. DKR-6.</title>
        <authorList>
            <person name="Chaudhary D.K."/>
        </authorList>
    </citation>
    <scope>NUCLEOTIDE SEQUENCE</scope>
    <source>
        <strain evidence="4">DKR-6</strain>
    </source>
</reference>
<accession>A0A934T1U9</accession>
<feature type="region of interest" description="Disordered" evidence="1">
    <location>
        <begin position="1"/>
        <end position="24"/>
    </location>
</feature>
<dbReference type="Pfam" id="PF01609">
    <property type="entry name" value="DDE_Tnp_1"/>
    <property type="match status" value="1"/>
</dbReference>
<evidence type="ECO:0000259" key="3">
    <source>
        <dbReference type="Pfam" id="PF13340"/>
    </source>
</evidence>
<dbReference type="GO" id="GO:0003677">
    <property type="term" value="F:DNA binding"/>
    <property type="evidence" value="ECO:0007669"/>
    <property type="project" value="InterPro"/>
</dbReference>
<dbReference type="EMBL" id="JAEPBG010000051">
    <property type="protein sequence ID" value="MBK4739341.1"/>
    <property type="molecule type" value="Genomic_DNA"/>
</dbReference>
<dbReference type="RefSeq" id="WP_200598707.1">
    <property type="nucleotide sequence ID" value="NZ_JAEPBG010000051.1"/>
</dbReference>
<evidence type="ECO:0000313" key="4">
    <source>
        <dbReference type="EMBL" id="MBK4739341.1"/>
    </source>
</evidence>
<feature type="domain" description="Transposase IS4-like" evidence="2">
    <location>
        <begin position="202"/>
        <end position="373"/>
    </location>
</feature>
<dbReference type="PANTHER" id="PTHR30007">
    <property type="entry name" value="PHP DOMAIN PROTEIN"/>
    <property type="match status" value="1"/>
</dbReference>
<proteinExistence type="predicted"/>
<dbReference type="GO" id="GO:0006313">
    <property type="term" value="P:DNA transposition"/>
    <property type="evidence" value="ECO:0007669"/>
    <property type="project" value="InterPro"/>
</dbReference>
<gene>
    <name evidence="4" type="ORF">JJB74_32560</name>
</gene>
<protein>
    <submittedName>
        <fullName evidence="4">IS5 family transposase</fullName>
    </submittedName>
</protein>
<dbReference type="GO" id="GO:0004803">
    <property type="term" value="F:transposase activity"/>
    <property type="evidence" value="ECO:0007669"/>
    <property type="project" value="InterPro"/>
</dbReference>
<sequence>MATKRSLDDSAPSVHPGGRPPALNPEHIAALHDIVTQHAQASLQEIADELHRRCGVRVCAATIRRALRAQGVVRLKPVRRVFTRAPAKGAKRYGYTAAHRREEISPYSTNLTDAEWDLVADLFERARGQRGTPVHYSRRELVNACSYVLRTGCAWRLLPETFPPWQAVYKAFARWVEAGVFEQMQDRLREQWRARMGRASTPTAAVIDAQSNRASPQGGGSGFDAAKKVKGRKRNLVVDTMGLLIALTVTAASVQDRDAAAAVVAQACAKLPKLEKLYTDGAYGGKCAQDIEQAHHIRVEVVRPGNGTTGTLHDPKTVSEQAAVVSAGFVILPKRWVVERTHAWTERWRRTVMHHDRKMDVSAAWVWLAEARMLLNRLAYQV</sequence>
<comment type="caution">
    <text evidence="4">The sequence shown here is derived from an EMBL/GenBank/DDBJ whole genome shotgun (WGS) entry which is preliminary data.</text>
</comment>
<dbReference type="InterPro" id="IPR002559">
    <property type="entry name" value="Transposase_11"/>
</dbReference>
<feature type="domain" description="Insertion element IS402-like" evidence="3">
    <location>
        <begin position="111"/>
        <end position="184"/>
    </location>
</feature>
<organism evidence="4 5">
    <name type="scientific">Noviherbaspirillum pedocola</name>
    <dbReference type="NCBI Taxonomy" id="2801341"/>
    <lineage>
        <taxon>Bacteria</taxon>
        <taxon>Pseudomonadati</taxon>
        <taxon>Pseudomonadota</taxon>
        <taxon>Betaproteobacteria</taxon>
        <taxon>Burkholderiales</taxon>
        <taxon>Oxalobacteraceae</taxon>
        <taxon>Noviherbaspirillum</taxon>
    </lineage>
</organism>